<sequence>MLSQCSLPMAALGRMRGLTLQRLFDKALTSSAPNLFVSSFNKHFGGPAAASCRLQPGLQHRAATGPAAQERLGGHLRHGVQPLRGAHRGGRRLLVADGVKLRAIVEGSQDLPGCTGGVVLQLDSHGHLRPHVVALSRSSPSGSILTSSKLEKDTLIQKRWFVLNYNWFFRLLPEYHIHGRT</sequence>
<protein>
    <submittedName>
        <fullName evidence="1">Uncharacterized protein</fullName>
    </submittedName>
</protein>
<evidence type="ECO:0000313" key="2">
    <source>
        <dbReference type="EMBL" id="CAE8684569.1"/>
    </source>
</evidence>
<dbReference type="EMBL" id="CAJNNV010027622">
    <property type="protein sequence ID" value="CAE8620990.1"/>
    <property type="molecule type" value="Genomic_DNA"/>
</dbReference>
<keyword evidence="3" id="KW-1185">Reference proteome</keyword>
<reference evidence="1" key="1">
    <citation type="submission" date="2021-02" db="EMBL/GenBank/DDBJ databases">
        <authorList>
            <person name="Dougan E. K."/>
            <person name="Rhodes N."/>
            <person name="Thang M."/>
            <person name="Chan C."/>
        </authorList>
    </citation>
    <scope>NUCLEOTIDE SEQUENCE</scope>
</reference>
<evidence type="ECO:0000313" key="3">
    <source>
        <dbReference type="Proteomes" id="UP000654075"/>
    </source>
</evidence>
<comment type="caution">
    <text evidence="1">The sequence shown here is derived from an EMBL/GenBank/DDBJ whole genome shotgun (WGS) entry which is preliminary data.</text>
</comment>
<evidence type="ECO:0000313" key="1">
    <source>
        <dbReference type="EMBL" id="CAE8620990.1"/>
    </source>
</evidence>
<dbReference type="AlphaFoldDB" id="A0A813G2A5"/>
<accession>A0A813G2A5</accession>
<organism evidence="1 3">
    <name type="scientific">Polarella glacialis</name>
    <name type="common">Dinoflagellate</name>
    <dbReference type="NCBI Taxonomy" id="89957"/>
    <lineage>
        <taxon>Eukaryota</taxon>
        <taxon>Sar</taxon>
        <taxon>Alveolata</taxon>
        <taxon>Dinophyceae</taxon>
        <taxon>Suessiales</taxon>
        <taxon>Suessiaceae</taxon>
        <taxon>Polarella</taxon>
    </lineage>
</organism>
<name>A0A813G2A5_POLGL</name>
<proteinExistence type="predicted"/>
<gene>
    <name evidence="1" type="ORF">PGLA1383_LOCUS38514</name>
    <name evidence="2" type="ORF">PGLA2088_LOCUS24003</name>
</gene>
<dbReference type="EMBL" id="CAJNNW010026333">
    <property type="protein sequence ID" value="CAE8684569.1"/>
    <property type="molecule type" value="Genomic_DNA"/>
</dbReference>
<dbReference type="Proteomes" id="UP000654075">
    <property type="component" value="Unassembled WGS sequence"/>
</dbReference>
<dbReference type="Proteomes" id="UP000626109">
    <property type="component" value="Unassembled WGS sequence"/>
</dbReference>